<feature type="compositionally biased region" description="Low complexity" evidence="1">
    <location>
        <begin position="140"/>
        <end position="166"/>
    </location>
</feature>
<keyword evidence="4" id="KW-1185">Reference proteome</keyword>
<feature type="domain" description="Myb-like" evidence="2">
    <location>
        <begin position="192"/>
        <end position="248"/>
    </location>
</feature>
<dbReference type="VEuPathDB" id="FungiDB:MUCCIDRAFT_79935"/>
<organism evidence="3 4">
    <name type="scientific">Mucor lusitanicus CBS 277.49</name>
    <dbReference type="NCBI Taxonomy" id="747725"/>
    <lineage>
        <taxon>Eukaryota</taxon>
        <taxon>Fungi</taxon>
        <taxon>Fungi incertae sedis</taxon>
        <taxon>Mucoromycota</taxon>
        <taxon>Mucoromycotina</taxon>
        <taxon>Mucoromycetes</taxon>
        <taxon>Mucorales</taxon>
        <taxon>Mucorineae</taxon>
        <taxon>Mucoraceae</taxon>
        <taxon>Mucor</taxon>
    </lineage>
</organism>
<dbReference type="GO" id="GO:0003677">
    <property type="term" value="F:DNA binding"/>
    <property type="evidence" value="ECO:0007669"/>
    <property type="project" value="UniProtKB-KW"/>
</dbReference>
<reference evidence="3 4" key="1">
    <citation type="submission" date="2015-06" db="EMBL/GenBank/DDBJ databases">
        <title>Expansion of signal transduction pathways in fungi by whole-genome duplication.</title>
        <authorList>
            <consortium name="DOE Joint Genome Institute"/>
            <person name="Corrochano L.M."/>
            <person name="Kuo A."/>
            <person name="Marcet-Houben M."/>
            <person name="Polaino S."/>
            <person name="Salamov A."/>
            <person name="Villalobos J.M."/>
            <person name="Alvarez M.I."/>
            <person name="Avalos J."/>
            <person name="Benito E.P."/>
            <person name="Benoit I."/>
            <person name="Burger G."/>
            <person name="Camino L.P."/>
            <person name="Canovas D."/>
            <person name="Cerda-Olmedo E."/>
            <person name="Cheng J.-F."/>
            <person name="Dominguez A."/>
            <person name="Elias M."/>
            <person name="Eslava A.P."/>
            <person name="Glaser F."/>
            <person name="Grimwood J."/>
            <person name="Gutierrez G."/>
            <person name="Heitman J."/>
            <person name="Henrissat B."/>
            <person name="Iturriaga E.A."/>
            <person name="Lang B.F."/>
            <person name="Lavin J.L."/>
            <person name="Lee S."/>
            <person name="Li W."/>
            <person name="Lindquist E."/>
            <person name="Lopez-Garcia S."/>
            <person name="Luque E.M."/>
            <person name="Marcos A.T."/>
            <person name="Martin J."/>
            <person name="Mccluskey K."/>
            <person name="Medina H.R."/>
            <person name="Miralles-Duran A."/>
            <person name="Miyazaki A."/>
            <person name="Munoz-Torres E."/>
            <person name="Oguiza J.A."/>
            <person name="Ohm R."/>
            <person name="Olmedo M."/>
            <person name="Orejas M."/>
            <person name="Ortiz-Castellanos L."/>
            <person name="Pisabarro A.G."/>
            <person name="Rodriguez-Romero J."/>
            <person name="Ruiz-Herrera J."/>
            <person name="Ruiz-Vazquez R."/>
            <person name="Sanz C."/>
            <person name="Schackwitz W."/>
            <person name="Schmutz J."/>
            <person name="Shahriari M."/>
            <person name="Shelest E."/>
            <person name="Silva-Franco F."/>
            <person name="Soanes D."/>
            <person name="Syed K."/>
            <person name="Tagua V.G."/>
            <person name="Talbot N.J."/>
            <person name="Thon M."/>
            <person name="De Vries R.P."/>
            <person name="Wiebenga A."/>
            <person name="Yadav J.S."/>
            <person name="Braun E.L."/>
            <person name="Baker S."/>
            <person name="Garre V."/>
            <person name="Horwitz B."/>
            <person name="Torres-Martinez S."/>
            <person name="Idnurm A."/>
            <person name="Herrera-Estrella A."/>
            <person name="Gabaldon T."/>
            <person name="Grigoriev I.V."/>
        </authorList>
    </citation>
    <scope>NUCLEOTIDE SEQUENCE [LARGE SCALE GENOMIC DNA]</scope>
    <source>
        <strain evidence="3 4">CBS 277.49</strain>
    </source>
</reference>
<dbReference type="AlphaFoldDB" id="A0A168MF85"/>
<accession>A0A168MF85</accession>
<evidence type="ECO:0000259" key="2">
    <source>
        <dbReference type="PROSITE" id="PS50090"/>
    </source>
</evidence>
<protein>
    <submittedName>
        <fullName evidence="3">Homeodomain-like DNA binding domain-containing transcription factor</fullName>
    </submittedName>
</protein>
<comment type="caution">
    <text evidence="3">The sequence shown here is derived from an EMBL/GenBank/DDBJ whole genome shotgun (WGS) entry which is preliminary data.</text>
</comment>
<proteinExistence type="predicted"/>
<dbReference type="OrthoDB" id="2384577at2759"/>
<keyword evidence="3" id="KW-0238">DNA-binding</keyword>
<dbReference type="InterPro" id="IPR001005">
    <property type="entry name" value="SANT/Myb"/>
</dbReference>
<dbReference type="Proteomes" id="UP000077051">
    <property type="component" value="Unassembled WGS sequence"/>
</dbReference>
<dbReference type="PROSITE" id="PS50090">
    <property type="entry name" value="MYB_LIKE"/>
    <property type="match status" value="1"/>
</dbReference>
<dbReference type="EMBL" id="AMYB01000003">
    <property type="protein sequence ID" value="OAD04844.1"/>
    <property type="molecule type" value="Genomic_DNA"/>
</dbReference>
<evidence type="ECO:0000313" key="3">
    <source>
        <dbReference type="EMBL" id="OAD04844.1"/>
    </source>
</evidence>
<gene>
    <name evidence="3" type="ORF">MUCCIDRAFT_79935</name>
</gene>
<evidence type="ECO:0000313" key="4">
    <source>
        <dbReference type="Proteomes" id="UP000077051"/>
    </source>
</evidence>
<name>A0A168MF85_MUCCL</name>
<feature type="region of interest" description="Disordered" evidence="1">
    <location>
        <begin position="128"/>
        <end position="175"/>
    </location>
</feature>
<sequence length="275" mass="30195">MNYQEFTAVEGLLSLYSCPPSASSQVSLQSYDSEYSVRLSPISPANESAGQRLPSIAQVLSSPPSDAFMSPASSMSSLNLHLSTPTMCPSMSSSCSTSTASSISSQLSDYAPQQAPRKTLRRTTTGIFPANRRGRPRKNPNPAAPTTAVIATTNTPTTTNKKGSSSKGKKRSDKEIKIIKSEYEKTSTPGVDPVSSKPRWQDVERQTLMEVIVQEKELDNMASIPWDKVSNVVGRAKKACQDQWRREILPYLLKGFVRQTQGCFEDRDSEMTDKQ</sequence>
<evidence type="ECO:0000256" key="1">
    <source>
        <dbReference type="SAM" id="MobiDB-lite"/>
    </source>
</evidence>
<keyword evidence="3" id="KW-0371">Homeobox</keyword>